<proteinExistence type="predicted"/>
<dbReference type="AlphaFoldDB" id="A0A9D4KU62"/>
<dbReference type="EMBL" id="JAIWYP010000003">
    <property type="protein sequence ID" value="KAH3846185.1"/>
    <property type="molecule type" value="Genomic_DNA"/>
</dbReference>
<protein>
    <submittedName>
        <fullName evidence="1">Uncharacterized protein</fullName>
    </submittedName>
</protein>
<evidence type="ECO:0000313" key="2">
    <source>
        <dbReference type="Proteomes" id="UP000828390"/>
    </source>
</evidence>
<comment type="caution">
    <text evidence="1">The sequence shown here is derived from an EMBL/GenBank/DDBJ whole genome shotgun (WGS) entry which is preliminary data.</text>
</comment>
<accession>A0A9D4KU62</accession>
<reference evidence="1" key="1">
    <citation type="journal article" date="2019" name="bioRxiv">
        <title>The Genome of the Zebra Mussel, Dreissena polymorpha: A Resource for Invasive Species Research.</title>
        <authorList>
            <person name="McCartney M.A."/>
            <person name="Auch B."/>
            <person name="Kono T."/>
            <person name="Mallez S."/>
            <person name="Zhang Y."/>
            <person name="Obille A."/>
            <person name="Becker A."/>
            <person name="Abrahante J.E."/>
            <person name="Garbe J."/>
            <person name="Badalamenti J.P."/>
            <person name="Herman A."/>
            <person name="Mangelson H."/>
            <person name="Liachko I."/>
            <person name="Sullivan S."/>
            <person name="Sone E.D."/>
            <person name="Koren S."/>
            <person name="Silverstein K.A.T."/>
            <person name="Beckman K.B."/>
            <person name="Gohl D.M."/>
        </authorList>
    </citation>
    <scope>NUCLEOTIDE SEQUENCE</scope>
    <source>
        <strain evidence="1">Duluth1</strain>
        <tissue evidence="1">Whole animal</tissue>
    </source>
</reference>
<keyword evidence="2" id="KW-1185">Reference proteome</keyword>
<evidence type="ECO:0000313" key="1">
    <source>
        <dbReference type="EMBL" id="KAH3846185.1"/>
    </source>
</evidence>
<reference evidence="1" key="2">
    <citation type="submission" date="2020-11" db="EMBL/GenBank/DDBJ databases">
        <authorList>
            <person name="McCartney M.A."/>
            <person name="Auch B."/>
            <person name="Kono T."/>
            <person name="Mallez S."/>
            <person name="Becker A."/>
            <person name="Gohl D.M."/>
            <person name="Silverstein K.A.T."/>
            <person name="Koren S."/>
            <person name="Bechman K.B."/>
            <person name="Herman A."/>
            <person name="Abrahante J.E."/>
            <person name="Garbe J."/>
        </authorList>
    </citation>
    <scope>NUCLEOTIDE SEQUENCE</scope>
    <source>
        <strain evidence="1">Duluth1</strain>
        <tissue evidence="1">Whole animal</tissue>
    </source>
</reference>
<sequence>MIINGINDKKCSEQLMEILADQLTLERVIQTCRHIELTNAQIKTLQEHPTVHVARPDKYGKRGAKQNSSNSIMSFAKSVAKCMRLNFVQHSTKDAMHVVKRDIFRRLAIVEDVQQLKVVGSTVVAQGQAVAMVVVVLTFVYFAEEDEFYDMFEQNTSTHDVYTVQNNGNETNNKEWTVKMKVNNKHLRLEIDSGVQCNVLS</sequence>
<name>A0A9D4KU62_DREPO</name>
<dbReference type="Proteomes" id="UP000828390">
    <property type="component" value="Unassembled WGS sequence"/>
</dbReference>
<gene>
    <name evidence="1" type="ORF">DPMN_088483</name>
</gene>
<organism evidence="1 2">
    <name type="scientific">Dreissena polymorpha</name>
    <name type="common">Zebra mussel</name>
    <name type="synonym">Mytilus polymorpha</name>
    <dbReference type="NCBI Taxonomy" id="45954"/>
    <lineage>
        <taxon>Eukaryota</taxon>
        <taxon>Metazoa</taxon>
        <taxon>Spiralia</taxon>
        <taxon>Lophotrochozoa</taxon>
        <taxon>Mollusca</taxon>
        <taxon>Bivalvia</taxon>
        <taxon>Autobranchia</taxon>
        <taxon>Heteroconchia</taxon>
        <taxon>Euheterodonta</taxon>
        <taxon>Imparidentia</taxon>
        <taxon>Neoheterodontei</taxon>
        <taxon>Myida</taxon>
        <taxon>Dreissenoidea</taxon>
        <taxon>Dreissenidae</taxon>
        <taxon>Dreissena</taxon>
    </lineage>
</organism>